<evidence type="ECO:0000256" key="16">
    <source>
        <dbReference type="SAM" id="Phobius"/>
    </source>
</evidence>
<protein>
    <recommendedName>
        <fullName evidence="15">Putative protein-disulfide oxidoreductase DsbI</fullName>
    </recommendedName>
</protein>
<feature type="transmembrane region" description="Helical" evidence="16">
    <location>
        <begin position="80"/>
        <end position="101"/>
    </location>
</feature>
<evidence type="ECO:0000313" key="21">
    <source>
        <dbReference type="Proteomes" id="UP000509722"/>
    </source>
</evidence>
<reference evidence="18 20" key="1">
    <citation type="submission" date="2017-12" db="EMBL/GenBank/DDBJ databases">
        <title>Phylogenetic diversity of female urinary microbiome.</title>
        <authorList>
            <person name="Thomas-White K."/>
            <person name="Wolfe A.J."/>
        </authorList>
    </citation>
    <scope>NUCLEOTIDE SEQUENCE [LARGE SCALE GENOMIC DNA]</scope>
    <source>
        <strain evidence="18 20">UMB0112</strain>
    </source>
</reference>
<dbReference type="Proteomes" id="UP000234639">
    <property type="component" value="Unassembled WGS sequence"/>
</dbReference>
<evidence type="ECO:0000313" key="19">
    <source>
        <dbReference type="EMBL" id="QKF83879.1"/>
    </source>
</evidence>
<organism evidence="18 20">
    <name type="scientific">Campylobacter ureolyticus</name>
    <dbReference type="NCBI Taxonomy" id="827"/>
    <lineage>
        <taxon>Bacteria</taxon>
        <taxon>Pseudomonadati</taxon>
        <taxon>Campylobacterota</taxon>
        <taxon>Epsilonproteobacteria</taxon>
        <taxon>Campylobacterales</taxon>
        <taxon>Campylobacteraceae</taxon>
        <taxon>Campylobacter</taxon>
    </lineage>
</organism>
<dbReference type="Gene3D" id="1.20.1550.10">
    <property type="entry name" value="DsbB-like"/>
    <property type="match status" value="1"/>
</dbReference>
<reference evidence="19 21" key="2">
    <citation type="submission" date="2020-05" db="EMBL/GenBank/DDBJ databases">
        <title>Complete genome sequencing of Campylobacter and Arcobacter type strains.</title>
        <authorList>
            <person name="Miller W.G."/>
            <person name="Yee E."/>
        </authorList>
    </citation>
    <scope>NUCLEOTIDE SEQUENCE [LARGE SCALE GENOMIC DNA]</scope>
    <source>
        <strain evidence="19 21">LMG 6451</strain>
    </source>
</reference>
<dbReference type="InterPro" id="IPR050183">
    <property type="entry name" value="DsbB"/>
</dbReference>
<comment type="function">
    <text evidence="12">Required for disulfide bond formation in some proteins. Part of a redox system composed of DsbI and DsbL that mediates formation of an essential disulfide bond in AssT.</text>
</comment>
<keyword evidence="7 16" id="KW-1133">Transmembrane helix</keyword>
<evidence type="ECO:0000256" key="10">
    <source>
        <dbReference type="ARBA" id="ARBA00023157"/>
    </source>
</evidence>
<feature type="transmembrane region" description="Helical" evidence="16">
    <location>
        <begin position="55"/>
        <end position="74"/>
    </location>
</feature>
<keyword evidence="9 16" id="KW-0472">Membrane</keyword>
<evidence type="ECO:0000256" key="7">
    <source>
        <dbReference type="ARBA" id="ARBA00022989"/>
    </source>
</evidence>
<dbReference type="EMBL" id="CP053832">
    <property type="protein sequence ID" value="QKF83879.1"/>
    <property type="molecule type" value="Genomic_DNA"/>
</dbReference>
<dbReference type="GO" id="GO:0015035">
    <property type="term" value="F:protein-disulfide reductase activity"/>
    <property type="evidence" value="ECO:0007669"/>
    <property type="project" value="InterPro"/>
</dbReference>
<evidence type="ECO:0000256" key="5">
    <source>
        <dbReference type="ARBA" id="ARBA00022692"/>
    </source>
</evidence>
<dbReference type="PANTHER" id="PTHR36570:SF1">
    <property type="entry name" value="PROTEIN-DISULFIDE OXIDOREDUCTASE DSBI"/>
    <property type="match status" value="1"/>
</dbReference>
<dbReference type="PANTHER" id="PTHR36570">
    <property type="entry name" value="DISULFIDE BOND FORMATION PROTEIN B"/>
    <property type="match status" value="1"/>
</dbReference>
<keyword evidence="3" id="KW-1003">Cell membrane</keyword>
<evidence type="ECO:0000256" key="15">
    <source>
        <dbReference type="ARBA" id="ARBA00039389"/>
    </source>
</evidence>
<evidence type="ECO:0000256" key="14">
    <source>
        <dbReference type="ARBA" id="ARBA00038526"/>
    </source>
</evidence>
<keyword evidence="2" id="KW-0813">Transport</keyword>
<dbReference type="Proteomes" id="UP001075225">
    <property type="component" value="Unassembled WGS sequence"/>
</dbReference>
<comment type="similarity">
    <text evidence="13">Belongs to the DsbB family. DsbI subfamily.</text>
</comment>
<keyword evidence="11" id="KW-0676">Redox-active center</keyword>
<feature type="transmembrane region" description="Helical" evidence="16">
    <location>
        <begin position="194"/>
        <end position="216"/>
    </location>
</feature>
<dbReference type="AlphaFoldDB" id="A0A2I1NC88"/>
<evidence type="ECO:0000256" key="11">
    <source>
        <dbReference type="ARBA" id="ARBA00023284"/>
    </source>
</evidence>
<dbReference type="Pfam" id="PF02600">
    <property type="entry name" value="DsbB"/>
    <property type="match status" value="1"/>
</dbReference>
<gene>
    <name evidence="19" type="primary">dsbB</name>
    <name evidence="17" type="synonym">dsbI</name>
    <name evidence="19" type="ORF">CURT_0355</name>
    <name evidence="18" type="ORF">CYJ41_00590</name>
    <name evidence="17" type="ORF">O6B32_02830</name>
</gene>
<dbReference type="OrthoDB" id="5393791at2"/>
<accession>A0A2I1NC88</accession>
<evidence type="ECO:0000256" key="3">
    <source>
        <dbReference type="ARBA" id="ARBA00022475"/>
    </source>
</evidence>
<evidence type="ECO:0000313" key="20">
    <source>
        <dbReference type="Proteomes" id="UP000234639"/>
    </source>
</evidence>
<evidence type="ECO:0000313" key="18">
    <source>
        <dbReference type="EMBL" id="PKZ29971.1"/>
    </source>
</evidence>
<evidence type="ECO:0000256" key="13">
    <source>
        <dbReference type="ARBA" id="ARBA00038060"/>
    </source>
</evidence>
<keyword evidence="8" id="KW-0560">Oxidoreductase</keyword>
<dbReference type="InterPro" id="IPR023380">
    <property type="entry name" value="DsbB-like_sf"/>
</dbReference>
<dbReference type="SUPFAM" id="SSF158442">
    <property type="entry name" value="DsbB-like"/>
    <property type="match status" value="1"/>
</dbReference>
<name>A0A2I1NC88_9BACT</name>
<evidence type="ECO:0000256" key="4">
    <source>
        <dbReference type="ARBA" id="ARBA00022519"/>
    </source>
</evidence>
<keyword evidence="6" id="KW-0249">Electron transport</keyword>
<dbReference type="GO" id="GO:0005886">
    <property type="term" value="C:plasma membrane"/>
    <property type="evidence" value="ECO:0007669"/>
    <property type="project" value="UniProtKB-SubCell"/>
</dbReference>
<evidence type="ECO:0000313" key="17">
    <source>
        <dbReference type="EMBL" id="MCZ6159406.1"/>
    </source>
</evidence>
<dbReference type="GO" id="GO:0006457">
    <property type="term" value="P:protein folding"/>
    <property type="evidence" value="ECO:0007669"/>
    <property type="project" value="InterPro"/>
</dbReference>
<evidence type="ECO:0000256" key="8">
    <source>
        <dbReference type="ARBA" id="ARBA00023002"/>
    </source>
</evidence>
<dbReference type="InterPro" id="IPR003752">
    <property type="entry name" value="DiS_bond_form_DsbB/BdbC"/>
</dbReference>
<evidence type="ECO:0000256" key="12">
    <source>
        <dbReference type="ARBA" id="ARBA00037310"/>
    </source>
</evidence>
<dbReference type="EMBL" id="PKHU01000001">
    <property type="protein sequence ID" value="PKZ29971.1"/>
    <property type="molecule type" value="Genomic_DNA"/>
</dbReference>
<evidence type="ECO:0000256" key="9">
    <source>
        <dbReference type="ARBA" id="ARBA00023136"/>
    </source>
</evidence>
<feature type="transmembrane region" description="Helical" evidence="16">
    <location>
        <begin position="23"/>
        <end position="43"/>
    </location>
</feature>
<evidence type="ECO:0000256" key="6">
    <source>
        <dbReference type="ARBA" id="ARBA00022982"/>
    </source>
</evidence>
<comment type="subunit">
    <text evidence="14">Interacts with DsbL.</text>
</comment>
<comment type="subcellular location">
    <subcellularLocation>
        <location evidence="1">Cell inner membrane</location>
        <topology evidence="1">Multi-pass membrane protein</topology>
    </subcellularLocation>
</comment>
<keyword evidence="5 16" id="KW-0812">Transmembrane</keyword>
<dbReference type="NCBIfam" id="NF003304">
    <property type="entry name" value="PRK04307.1"/>
    <property type="match status" value="1"/>
</dbReference>
<evidence type="ECO:0000256" key="2">
    <source>
        <dbReference type="ARBA" id="ARBA00022448"/>
    </source>
</evidence>
<keyword evidence="10" id="KW-1015">Disulfide bond</keyword>
<proteinExistence type="inferred from homology"/>
<dbReference type="EMBL" id="JAPXGO010000002">
    <property type="protein sequence ID" value="MCZ6159406.1"/>
    <property type="molecule type" value="Genomic_DNA"/>
</dbReference>
<dbReference type="GeneID" id="77175266"/>
<keyword evidence="4" id="KW-0997">Cell inner membrane</keyword>
<dbReference type="RefSeq" id="WP_018712399.1">
    <property type="nucleotide sequence ID" value="NZ_CABMOL010000001.1"/>
</dbReference>
<reference evidence="17" key="3">
    <citation type="submission" date="2022-12" db="EMBL/GenBank/DDBJ databases">
        <title>Species Delineation and Comparative Genomics within the Campylobacter ureolyticus Complex.</title>
        <authorList>
            <person name="Maki J."/>
            <person name="Howard M."/>
            <person name="Connelly S."/>
            <person name="Hardy D.J."/>
            <person name="Cameron A."/>
        </authorList>
    </citation>
    <scope>NUCLEOTIDE SEQUENCE</scope>
    <source>
        <strain evidence="17">URMC_787</strain>
    </source>
</reference>
<sequence>MGLWKNFKSSPINTVARWQDQRFLWLVMFVAMLGMVLLAHSFFQNYLHMAPCEQCVYIRFSMLVMALGGLIAAINPKNVINKLIGYIFGFYGAIIGIGYSVKLRAIHKAVHSDDPFAMMGMQGCSTDPSFPFGLPLAKWAPDWFQPTGDCGYDAPIIPDGVTLNSIQEFFTNLYSEGWYLIPSMKFADMATCTLLAYIVAFALLAVMFICWIINLLKAKKA</sequence>
<dbReference type="Proteomes" id="UP000509722">
    <property type="component" value="Chromosome"/>
</dbReference>
<evidence type="ECO:0000256" key="1">
    <source>
        <dbReference type="ARBA" id="ARBA00004429"/>
    </source>
</evidence>